<dbReference type="InterPro" id="IPR021403">
    <property type="entry name" value="DUF3043"/>
</dbReference>
<protein>
    <recommendedName>
        <fullName evidence="5">DUF3043 family protein</fullName>
    </recommendedName>
</protein>
<feature type="compositionally biased region" description="Low complexity" evidence="1">
    <location>
        <begin position="8"/>
        <end position="19"/>
    </location>
</feature>
<dbReference type="AlphaFoldDB" id="A0A3N2B9M3"/>
<keyword evidence="2" id="KW-0472">Membrane</keyword>
<keyword evidence="4" id="KW-1185">Reference proteome</keyword>
<evidence type="ECO:0000256" key="2">
    <source>
        <dbReference type="SAM" id="Phobius"/>
    </source>
</evidence>
<feature type="transmembrane region" description="Helical" evidence="2">
    <location>
        <begin position="103"/>
        <end position="126"/>
    </location>
</feature>
<dbReference type="EMBL" id="RKHK01000001">
    <property type="protein sequence ID" value="ROR71794.1"/>
    <property type="molecule type" value="Genomic_DNA"/>
</dbReference>
<feature type="transmembrane region" description="Helical" evidence="2">
    <location>
        <begin position="132"/>
        <end position="153"/>
    </location>
</feature>
<dbReference type="Pfam" id="PF11241">
    <property type="entry name" value="DUF3043"/>
    <property type="match status" value="1"/>
</dbReference>
<name>A0A3N2B9M3_9MICO</name>
<keyword evidence="2" id="KW-1133">Transmembrane helix</keyword>
<feature type="region of interest" description="Disordered" evidence="1">
    <location>
        <begin position="1"/>
        <end position="49"/>
    </location>
</feature>
<evidence type="ECO:0008006" key="5">
    <source>
        <dbReference type="Google" id="ProtNLM"/>
    </source>
</evidence>
<reference evidence="3 4" key="1">
    <citation type="submission" date="2018-11" db="EMBL/GenBank/DDBJ databases">
        <title>Sequencing the genomes of 1000 actinobacteria strains.</title>
        <authorList>
            <person name="Klenk H.-P."/>
        </authorList>
    </citation>
    <scope>NUCLEOTIDE SEQUENCE [LARGE SCALE GENOMIC DNA]</scope>
    <source>
        <strain evidence="3 4">DSM 11294</strain>
    </source>
</reference>
<evidence type="ECO:0000313" key="4">
    <source>
        <dbReference type="Proteomes" id="UP000280668"/>
    </source>
</evidence>
<gene>
    <name evidence="3" type="ORF">EDD31_0132</name>
</gene>
<organism evidence="3 4">
    <name type="scientific">Bogoriella caseilytica</name>
    <dbReference type="NCBI Taxonomy" id="56055"/>
    <lineage>
        <taxon>Bacteria</taxon>
        <taxon>Bacillati</taxon>
        <taxon>Actinomycetota</taxon>
        <taxon>Actinomycetes</taxon>
        <taxon>Micrococcales</taxon>
        <taxon>Bogoriellaceae</taxon>
        <taxon>Bogoriella</taxon>
    </lineage>
</organism>
<keyword evidence="2" id="KW-0812">Transmembrane</keyword>
<evidence type="ECO:0000256" key="1">
    <source>
        <dbReference type="SAM" id="MobiDB-lite"/>
    </source>
</evidence>
<comment type="caution">
    <text evidence="3">The sequence shown here is derived from an EMBL/GenBank/DDBJ whole genome shotgun (WGS) entry which is preliminary data.</text>
</comment>
<proteinExistence type="predicted"/>
<accession>A0A3N2B9M3</accession>
<sequence length="200" mass="23329">MIRRKNSPAQAPADDVPAAEGGSTTSPGKKGRPTPKRRQAEALNKRPLVVNDRKEAKRIARQKRQEAYLKQREAMRSGNERYLPLRDKGKPRRWVRDYVDARWSIAEFFMPVALLMIVAMMIVAAFPQIANYMILGTYGVLVLSLADSLFMVWRVKRKLRQRFSEDEIPRWTGLYAFFRSFYLRRMRQPDPQVKRGEFPA</sequence>
<dbReference type="Proteomes" id="UP000280668">
    <property type="component" value="Unassembled WGS sequence"/>
</dbReference>
<dbReference type="RefSeq" id="WP_170163136.1">
    <property type="nucleotide sequence ID" value="NZ_RKHK01000001.1"/>
</dbReference>
<evidence type="ECO:0000313" key="3">
    <source>
        <dbReference type="EMBL" id="ROR71794.1"/>
    </source>
</evidence>